<keyword evidence="3" id="KW-0998">Cell outer membrane</keyword>
<name>R8AZW3_9GAMM</name>
<keyword evidence="7" id="KW-1185">Reference proteome</keyword>
<evidence type="ECO:0000256" key="4">
    <source>
        <dbReference type="RuleBase" id="RU362097"/>
    </source>
</evidence>
<dbReference type="SUPFAM" id="SSF56954">
    <property type="entry name" value="Outer membrane efflux proteins (OEP)"/>
    <property type="match status" value="1"/>
</dbReference>
<keyword evidence="4" id="KW-0812">Transmembrane</keyword>
<dbReference type="PATRIC" id="fig|1318628.3.peg.1898"/>
<dbReference type="EMBL" id="ASAD01000011">
    <property type="protein sequence ID" value="EON91852.1"/>
    <property type="molecule type" value="Genomic_DNA"/>
</dbReference>
<dbReference type="AlphaFoldDB" id="R8AZW3"/>
<dbReference type="GO" id="GO:0015562">
    <property type="term" value="F:efflux transmembrane transporter activity"/>
    <property type="evidence" value="ECO:0007669"/>
    <property type="project" value="InterPro"/>
</dbReference>
<dbReference type="InterPro" id="IPR003423">
    <property type="entry name" value="OMP_efflux"/>
</dbReference>
<feature type="signal peptide" evidence="4">
    <location>
        <begin position="1"/>
        <end position="19"/>
    </location>
</feature>
<evidence type="ECO:0000256" key="3">
    <source>
        <dbReference type="ARBA" id="ARBA00023237"/>
    </source>
</evidence>
<gene>
    <name evidence="6" type="ORF">MARLIPOL_09521</name>
</gene>
<keyword evidence="2 4" id="KW-1134">Transmembrane beta strand</keyword>
<keyword evidence="5" id="KW-0175">Coiled coil</keyword>
<comment type="subcellular location">
    <subcellularLocation>
        <location evidence="4">Cell outer membrane</location>
        <topology evidence="4">Lipid-anchor</topology>
    </subcellularLocation>
</comment>
<evidence type="ECO:0000256" key="2">
    <source>
        <dbReference type="ARBA" id="ARBA00022452"/>
    </source>
</evidence>
<keyword evidence="4" id="KW-0564">Palmitate</keyword>
<dbReference type="PANTHER" id="PTHR30203">
    <property type="entry name" value="OUTER MEMBRANE CATION EFFLUX PROTEIN"/>
    <property type="match status" value="1"/>
</dbReference>
<feature type="chain" id="PRO_5001443091" evidence="4">
    <location>
        <begin position="20"/>
        <end position="471"/>
    </location>
</feature>
<protein>
    <submittedName>
        <fullName evidence="6">Efflux transporter, outer membrane factor lipoprotein, NodT family</fullName>
    </submittedName>
</protein>
<keyword evidence="4" id="KW-0732">Signal</keyword>
<dbReference type="Gene3D" id="1.20.1600.10">
    <property type="entry name" value="Outer membrane efflux proteins (OEP)"/>
    <property type="match status" value="1"/>
</dbReference>
<feature type="coiled-coil region" evidence="5">
    <location>
        <begin position="379"/>
        <end position="416"/>
    </location>
</feature>
<dbReference type="Proteomes" id="UP000016540">
    <property type="component" value="Unassembled WGS sequence"/>
</dbReference>
<sequence length="471" mass="50887">MQFREVTMLKVLTMTGALALLAGCAVGPDYQAPVTPEPETFSEGHGTDAGGVDQQRFWQGFDDPMLAQLIDQTLAANHTLEGAVARYERAAALLYGAEREQWPSVTASASTAEQYLADIEQSPPGAGPERVQRYQAGLAANWELDLFGRLRRATEAQRAELDAAGANLGAVQVALAGQLASSYFELRGLQQQYRVAQQSVALQQQSLDIVEARVEAGRGTEFDQVRARAQLERTRAELPTLQAGIRAAMHRIAVLTGQPPMALVETLSPPVGLPDALPVIPVDSPGDVLRRRPDITAAERRLAAATARIGVATADLFPRFTLSGLLGSVASDTSDLFTGPAESRRVALGIDWTFLDHGKVKARIEAAGADSRAALASYQQAVLEALEEAETRLVRYQRAQEREGRLQQAMTDAEKAVELARTRYEQGFIGYFEVLTAEQEFTATRDAAVRSRTAVTLAMVDVYRALVGAPG</sequence>
<dbReference type="eggNOG" id="COG1538">
    <property type="taxonomic scope" value="Bacteria"/>
</dbReference>
<proteinExistence type="inferred from homology"/>
<dbReference type="Pfam" id="PF02321">
    <property type="entry name" value="OEP"/>
    <property type="match status" value="2"/>
</dbReference>
<evidence type="ECO:0000313" key="6">
    <source>
        <dbReference type="EMBL" id="EON91852.1"/>
    </source>
</evidence>
<dbReference type="PANTHER" id="PTHR30203:SF25">
    <property type="entry name" value="OUTER MEMBRANE PROTEIN-RELATED"/>
    <property type="match status" value="1"/>
</dbReference>
<evidence type="ECO:0000256" key="5">
    <source>
        <dbReference type="SAM" id="Coils"/>
    </source>
</evidence>
<reference evidence="6 7" key="1">
    <citation type="journal article" date="2013" name="Genome Announc.">
        <title>Draft Genome Sequence of the Moderately Halophilic Bacterium Marinobacter lipolyticus Strain SM19.</title>
        <authorList>
            <person name="Papke R.T."/>
            <person name="de la Haba R.R."/>
            <person name="Infante-Dominguez C."/>
            <person name="Perez D."/>
            <person name="Sanchez-Porro C."/>
            <person name="Lapierre P."/>
            <person name="Ventosa A."/>
        </authorList>
    </citation>
    <scope>NUCLEOTIDE SEQUENCE [LARGE SCALE GENOMIC DNA]</scope>
    <source>
        <strain evidence="6 7">SM19</strain>
    </source>
</reference>
<organism evidence="6 7">
    <name type="scientific">Marinobacter lipolyticus SM19</name>
    <dbReference type="NCBI Taxonomy" id="1318628"/>
    <lineage>
        <taxon>Bacteria</taxon>
        <taxon>Pseudomonadati</taxon>
        <taxon>Pseudomonadota</taxon>
        <taxon>Gammaproteobacteria</taxon>
        <taxon>Pseudomonadales</taxon>
        <taxon>Marinobacteraceae</taxon>
        <taxon>Marinobacter</taxon>
    </lineage>
</organism>
<keyword evidence="4" id="KW-0472">Membrane</keyword>
<evidence type="ECO:0000313" key="7">
    <source>
        <dbReference type="Proteomes" id="UP000016540"/>
    </source>
</evidence>
<comment type="caution">
    <text evidence="6">The sequence shown here is derived from an EMBL/GenBank/DDBJ whole genome shotgun (WGS) entry which is preliminary data.</text>
</comment>
<dbReference type="GO" id="GO:0009279">
    <property type="term" value="C:cell outer membrane"/>
    <property type="evidence" value="ECO:0007669"/>
    <property type="project" value="UniProtKB-SubCell"/>
</dbReference>
<dbReference type="HOGENOM" id="CLU_012817_13_0_6"/>
<dbReference type="NCBIfam" id="TIGR01845">
    <property type="entry name" value="outer_NodT"/>
    <property type="match status" value="1"/>
</dbReference>
<dbReference type="PROSITE" id="PS51257">
    <property type="entry name" value="PROKAR_LIPOPROTEIN"/>
    <property type="match status" value="1"/>
</dbReference>
<accession>R8AZW3</accession>
<dbReference type="Gene3D" id="2.20.200.10">
    <property type="entry name" value="Outer membrane efflux proteins (OEP)"/>
    <property type="match status" value="1"/>
</dbReference>
<comment type="similarity">
    <text evidence="1 4">Belongs to the outer membrane factor (OMF) (TC 1.B.17) family.</text>
</comment>
<dbReference type="InterPro" id="IPR010131">
    <property type="entry name" value="MdtP/NodT-like"/>
</dbReference>
<dbReference type="STRING" id="1318628.MARLIPOL_09521"/>
<evidence type="ECO:0000256" key="1">
    <source>
        <dbReference type="ARBA" id="ARBA00007613"/>
    </source>
</evidence>
<keyword evidence="4 6" id="KW-0449">Lipoprotein</keyword>